<proteinExistence type="predicted"/>
<dbReference type="RefSeq" id="WP_146176329.1">
    <property type="nucleotide sequence ID" value="NZ_QAYC01000026.1"/>
</dbReference>
<dbReference type="Proteomes" id="UP000244037">
    <property type="component" value="Unassembled WGS sequence"/>
</dbReference>
<gene>
    <name evidence="2" type="ORF">C8N38_12631</name>
</gene>
<dbReference type="AlphaFoldDB" id="A0A8E2VG52"/>
<sequence length="311" mass="31894">MTLTAGIPYPTSGEVAAELATAAANRIARLPSIGSVLRANPIVLALGLALTPTTMGDGTLPNPVDTLSPSQMAWANTVTERLGLPSGWLAQNLAMKQHAANMAGGGTLTEEDYDQVAEDTYKQAQAAGQLNIAQSAVTTGGVRVTSRERERPANCIVGPYQDILDICAGEAHHIVPDMAYRLGARPTGAATASPEGRIPGAPTLKEGMSICLTPAQHGSGPTGIHGRLRPKLNALGAASPVPGTAPMGAITMASLSEINAIPDISPECKEYAAVRTVEQVTNGPGLAAPGRTRESPLPSADAKRVLAAGSY</sequence>
<dbReference type="EMBL" id="QAYC01000026">
    <property type="protein sequence ID" value="PTW39770.1"/>
    <property type="molecule type" value="Genomic_DNA"/>
</dbReference>
<dbReference type="OrthoDB" id="8073614at2"/>
<name>A0A8E2VG52_9RHOB</name>
<feature type="region of interest" description="Disordered" evidence="1">
    <location>
        <begin position="283"/>
        <end position="311"/>
    </location>
</feature>
<evidence type="ECO:0000313" key="2">
    <source>
        <dbReference type="EMBL" id="PTW39770.1"/>
    </source>
</evidence>
<evidence type="ECO:0000313" key="3">
    <source>
        <dbReference type="Proteomes" id="UP000244037"/>
    </source>
</evidence>
<organism evidence="2 3">
    <name type="scientific">Rhodovulum kholense</name>
    <dbReference type="NCBI Taxonomy" id="453584"/>
    <lineage>
        <taxon>Bacteria</taxon>
        <taxon>Pseudomonadati</taxon>
        <taxon>Pseudomonadota</taxon>
        <taxon>Alphaproteobacteria</taxon>
        <taxon>Rhodobacterales</taxon>
        <taxon>Paracoccaceae</taxon>
        <taxon>Rhodovulum</taxon>
    </lineage>
</organism>
<accession>A0A8E2VG52</accession>
<keyword evidence="3" id="KW-1185">Reference proteome</keyword>
<evidence type="ECO:0000256" key="1">
    <source>
        <dbReference type="SAM" id="MobiDB-lite"/>
    </source>
</evidence>
<protein>
    <submittedName>
        <fullName evidence="2">Uncharacterized protein</fullName>
    </submittedName>
</protein>
<comment type="caution">
    <text evidence="2">The sequence shown here is derived from an EMBL/GenBank/DDBJ whole genome shotgun (WGS) entry which is preliminary data.</text>
</comment>
<reference evidence="2 3" key="1">
    <citation type="submission" date="2018-04" db="EMBL/GenBank/DDBJ databases">
        <title>Genomic Encyclopedia of Archaeal and Bacterial Type Strains, Phase II (KMG-II): from individual species to whole genera.</title>
        <authorList>
            <person name="Goeker M."/>
        </authorList>
    </citation>
    <scope>NUCLEOTIDE SEQUENCE [LARGE SCALE GENOMIC DNA]</scope>
    <source>
        <strain evidence="2 3">DSM 19783</strain>
    </source>
</reference>